<gene>
    <name evidence="1" type="ORF">A3J59_00790</name>
</gene>
<accession>A0A1G1YD77</accession>
<dbReference type="STRING" id="1797542.A3J59_00790"/>
<comment type="caution">
    <text evidence="1">The sequence shown here is derived from an EMBL/GenBank/DDBJ whole genome shotgun (WGS) entry which is preliminary data.</text>
</comment>
<evidence type="ECO:0000313" key="2">
    <source>
        <dbReference type="Proteomes" id="UP000177310"/>
    </source>
</evidence>
<evidence type="ECO:0000313" key="1">
    <source>
        <dbReference type="EMBL" id="OGY50174.1"/>
    </source>
</evidence>
<dbReference type="EMBL" id="MHIL01000034">
    <property type="protein sequence ID" value="OGY50174.1"/>
    <property type="molecule type" value="Genomic_DNA"/>
</dbReference>
<proteinExistence type="predicted"/>
<protein>
    <recommendedName>
        <fullName evidence="3">Baseplate protein J-like domain-containing protein</fullName>
    </recommendedName>
</protein>
<organism evidence="1 2">
    <name type="scientific">Candidatus Buchananbacteria bacterium RIFCSPHIGHO2_02_FULL_56_16</name>
    <dbReference type="NCBI Taxonomy" id="1797542"/>
    <lineage>
        <taxon>Bacteria</taxon>
        <taxon>Candidatus Buchananiibacteriota</taxon>
    </lineage>
</organism>
<evidence type="ECO:0008006" key="3">
    <source>
        <dbReference type="Google" id="ProtNLM"/>
    </source>
</evidence>
<dbReference type="Proteomes" id="UP000177310">
    <property type="component" value="Unassembled WGS sequence"/>
</dbReference>
<reference evidence="1 2" key="1">
    <citation type="journal article" date="2016" name="Nat. Commun.">
        <title>Thousands of microbial genomes shed light on interconnected biogeochemical processes in an aquifer system.</title>
        <authorList>
            <person name="Anantharaman K."/>
            <person name="Brown C.T."/>
            <person name="Hug L.A."/>
            <person name="Sharon I."/>
            <person name="Castelle C.J."/>
            <person name="Probst A.J."/>
            <person name="Thomas B.C."/>
            <person name="Singh A."/>
            <person name="Wilkins M.J."/>
            <person name="Karaoz U."/>
            <person name="Brodie E.L."/>
            <person name="Williams K.H."/>
            <person name="Hubbard S.S."/>
            <person name="Banfield J.F."/>
        </authorList>
    </citation>
    <scope>NUCLEOTIDE SEQUENCE [LARGE SCALE GENOMIC DNA]</scope>
</reference>
<name>A0A1G1YD77_9BACT</name>
<dbReference type="AlphaFoldDB" id="A0A1G1YD77"/>
<sequence>MYRTFAWSFFGSALLLLIFLVYVIWARVTIVITPTAQPVSQEFVVTVTEGAAEGGSGNTISGRVRSVEASTTEQFIASGQQPVVTDVVGEVTIINSYNKEQTLVESTRLTAAEDPDTVLVRLKRTVVVPPGGRVTVQVYPEKSETFEKIEPRRLIIPGLWGPLREKIYAENDKPLSREGQTVAVVTPDDLTQAETKLQGTLKSQAISQVNSGLSAPEAFWPKLVAVDQREVHFDVEAGAEIPTFNGNGTLRAVVVAFDEGRIAELAGRQLQASLGDQRQLIEVDQASLSYSIEHFDLGSRTATVRVSVGGSSALAAANSALSKGKLTGKTADEIKQYFSQFAEIKSVEVIFSPPWLRKTPRLEDKIEITIRQQ</sequence>